<dbReference type="EMBL" id="VIRS01000043">
    <property type="protein sequence ID" value="TQS40301.1"/>
    <property type="molecule type" value="Genomic_DNA"/>
</dbReference>
<organism evidence="3 4">
    <name type="scientific">Cryptosporangium phraense</name>
    <dbReference type="NCBI Taxonomy" id="2593070"/>
    <lineage>
        <taxon>Bacteria</taxon>
        <taxon>Bacillati</taxon>
        <taxon>Actinomycetota</taxon>
        <taxon>Actinomycetes</taxon>
        <taxon>Cryptosporangiales</taxon>
        <taxon>Cryptosporangiaceae</taxon>
        <taxon>Cryptosporangium</taxon>
    </lineage>
</organism>
<evidence type="ECO:0000256" key="2">
    <source>
        <dbReference type="SAM" id="SignalP"/>
    </source>
</evidence>
<dbReference type="SUPFAM" id="SSF69318">
    <property type="entry name" value="Integrin alpha N-terminal domain"/>
    <property type="match status" value="1"/>
</dbReference>
<sequence length="366" mass="37437">MGDRTTTKRLIAALATVVTVAAPSAARAGTPQLPPEPPLVPASEGFVGRAGDYDGDGRDDVASFTRGRAGDVYVARSTGTRFAGIGDLWSSSFAFWSQVPLAGDFDGDGKSDVAAFARGDLPSVAVALSTGRSFGPSRAWLTSFAPGSAIPAVGDVNGDGKDDVLAFARGGTATVTVALSTGSGFATPTVWSTSFADGDAVPAVADVDGDGKDDVVAFSRGASARVTVALSTGTSFGPATRWSWFAPGTALPGLGDVDGDGKADLVAFARGTSHTVTVALSTGRAFGRTSVWLRSWATADAIPGIGDFDGDGRDDVAAFTRGGTADIFVALSTRTAFRPTSSRWHTYMVASTEIPQPGIVWERPKT</sequence>
<comment type="caution">
    <text evidence="3">The sequence shown here is derived from an EMBL/GenBank/DDBJ whole genome shotgun (WGS) entry which is preliminary data.</text>
</comment>
<reference evidence="3 4" key="1">
    <citation type="submission" date="2019-07" db="EMBL/GenBank/DDBJ databases">
        <title>Cryptosporangium phraense sp. nov., isolated from plant litter.</title>
        <authorList>
            <person name="Suriyachadkun C."/>
        </authorList>
    </citation>
    <scope>NUCLEOTIDE SEQUENCE [LARGE SCALE GENOMIC DNA]</scope>
    <source>
        <strain evidence="3 4">A-T 5661</strain>
    </source>
</reference>
<keyword evidence="1 2" id="KW-0732">Signal</keyword>
<keyword evidence="4" id="KW-1185">Reference proteome</keyword>
<dbReference type="Gene3D" id="2.40.128.340">
    <property type="match status" value="3"/>
</dbReference>
<accession>A0A545AG83</accession>
<name>A0A545AG83_9ACTN</name>
<dbReference type="InParanoid" id="A0A545AG83"/>
<evidence type="ECO:0000313" key="4">
    <source>
        <dbReference type="Proteomes" id="UP000317982"/>
    </source>
</evidence>
<evidence type="ECO:0000313" key="3">
    <source>
        <dbReference type="EMBL" id="TQS40301.1"/>
    </source>
</evidence>
<dbReference type="InterPro" id="IPR013517">
    <property type="entry name" value="FG-GAP"/>
</dbReference>
<protein>
    <submittedName>
        <fullName evidence="3">VCBS repeat-containing protein</fullName>
    </submittedName>
</protein>
<dbReference type="PANTHER" id="PTHR46580">
    <property type="entry name" value="SENSOR KINASE-RELATED"/>
    <property type="match status" value="1"/>
</dbReference>
<feature type="signal peptide" evidence="2">
    <location>
        <begin position="1"/>
        <end position="28"/>
    </location>
</feature>
<dbReference type="AlphaFoldDB" id="A0A545AG83"/>
<feature type="chain" id="PRO_5022149677" evidence="2">
    <location>
        <begin position="29"/>
        <end position="366"/>
    </location>
</feature>
<dbReference type="InterPro" id="IPR028994">
    <property type="entry name" value="Integrin_alpha_N"/>
</dbReference>
<dbReference type="OrthoDB" id="9815928at2"/>
<dbReference type="PANTHER" id="PTHR46580:SF2">
    <property type="entry name" value="MAM DOMAIN-CONTAINING PROTEIN"/>
    <property type="match status" value="1"/>
</dbReference>
<proteinExistence type="predicted"/>
<dbReference type="Proteomes" id="UP000317982">
    <property type="component" value="Unassembled WGS sequence"/>
</dbReference>
<dbReference type="Pfam" id="PF13517">
    <property type="entry name" value="FG-GAP_3"/>
    <property type="match status" value="3"/>
</dbReference>
<gene>
    <name evidence="3" type="ORF">FL583_35375</name>
</gene>
<evidence type="ECO:0000256" key="1">
    <source>
        <dbReference type="ARBA" id="ARBA00022729"/>
    </source>
</evidence>